<evidence type="ECO:0000313" key="1">
    <source>
        <dbReference type="EMBL" id="EKG09681.1"/>
    </source>
</evidence>
<dbReference type="AlphaFoldDB" id="K2QIN5"/>
<dbReference type="HOGENOM" id="CLU_1708522_0_0_1"/>
<accession>K2QIN5</accession>
<dbReference type="InParanoid" id="K2QIN5"/>
<protein>
    <submittedName>
        <fullName evidence="1">Uncharacterized protein</fullName>
    </submittedName>
</protein>
<name>K2QIN5_MACPH</name>
<dbReference type="EMBL" id="AHHD01000572">
    <property type="protein sequence ID" value="EKG09681.1"/>
    <property type="molecule type" value="Genomic_DNA"/>
</dbReference>
<reference evidence="1 2" key="1">
    <citation type="journal article" date="2012" name="BMC Genomics">
        <title>Tools to kill: Genome of one of the most destructive plant pathogenic fungi Macrophomina phaseolina.</title>
        <authorList>
            <person name="Islam M.S."/>
            <person name="Haque M.S."/>
            <person name="Islam M.M."/>
            <person name="Emdad E.M."/>
            <person name="Halim A."/>
            <person name="Hossen Q.M.M."/>
            <person name="Hossain M.Z."/>
            <person name="Ahmed B."/>
            <person name="Rahim S."/>
            <person name="Rahman M.S."/>
            <person name="Alam M.M."/>
            <person name="Hou S."/>
            <person name="Wan X."/>
            <person name="Saito J.A."/>
            <person name="Alam M."/>
        </authorList>
    </citation>
    <scope>NUCLEOTIDE SEQUENCE [LARGE SCALE GENOMIC DNA]</scope>
    <source>
        <strain evidence="1 2">MS6</strain>
    </source>
</reference>
<dbReference type="Proteomes" id="UP000007129">
    <property type="component" value="Unassembled WGS sequence"/>
</dbReference>
<comment type="caution">
    <text evidence="1">The sequence shown here is derived from an EMBL/GenBank/DDBJ whole genome shotgun (WGS) entry which is preliminary data.</text>
</comment>
<proteinExistence type="predicted"/>
<organism evidence="1 2">
    <name type="scientific">Macrophomina phaseolina (strain MS6)</name>
    <name type="common">Charcoal rot fungus</name>
    <dbReference type="NCBI Taxonomy" id="1126212"/>
    <lineage>
        <taxon>Eukaryota</taxon>
        <taxon>Fungi</taxon>
        <taxon>Dikarya</taxon>
        <taxon>Ascomycota</taxon>
        <taxon>Pezizomycotina</taxon>
        <taxon>Dothideomycetes</taxon>
        <taxon>Dothideomycetes incertae sedis</taxon>
        <taxon>Botryosphaeriales</taxon>
        <taxon>Botryosphaeriaceae</taxon>
        <taxon>Macrophomina</taxon>
    </lineage>
</organism>
<gene>
    <name evidence="1" type="ORF">MPH_13258</name>
</gene>
<sequence>RISPNATIRILNPHQHGVRDDLLVGTGIAVTAALLEIPQPSSHADGAIRQNSSKKPRLLILHRSISEMPRGEFVQPRQVFILFLGCLVVRLPSKIRWRGHCEEEIREMADNVFAPVFGHRHSNQPADIGTDNTVLPIAQLLHKGVESYTYFLSA</sequence>
<evidence type="ECO:0000313" key="2">
    <source>
        <dbReference type="Proteomes" id="UP000007129"/>
    </source>
</evidence>
<feature type="non-terminal residue" evidence="1">
    <location>
        <position position="1"/>
    </location>
</feature>
<dbReference type="VEuPathDB" id="FungiDB:MPH_13258"/>